<evidence type="ECO:0000313" key="4">
    <source>
        <dbReference type="Proteomes" id="UP000828390"/>
    </source>
</evidence>
<dbReference type="AlphaFoldDB" id="A0A9D4LH54"/>
<comment type="caution">
    <text evidence="3">The sequence shown here is derived from an EMBL/GenBank/DDBJ whole genome shotgun (WGS) entry which is preliminary data.</text>
</comment>
<feature type="region of interest" description="Disordered" evidence="1">
    <location>
        <begin position="204"/>
        <end position="223"/>
    </location>
</feature>
<evidence type="ECO:0000313" key="3">
    <source>
        <dbReference type="EMBL" id="KAH3857950.1"/>
    </source>
</evidence>
<feature type="transmembrane region" description="Helical" evidence="2">
    <location>
        <begin position="74"/>
        <end position="97"/>
    </location>
</feature>
<protein>
    <submittedName>
        <fullName evidence="3">Uncharacterized protein</fullName>
    </submittedName>
</protein>
<organism evidence="3 4">
    <name type="scientific">Dreissena polymorpha</name>
    <name type="common">Zebra mussel</name>
    <name type="synonym">Mytilus polymorpha</name>
    <dbReference type="NCBI Taxonomy" id="45954"/>
    <lineage>
        <taxon>Eukaryota</taxon>
        <taxon>Metazoa</taxon>
        <taxon>Spiralia</taxon>
        <taxon>Lophotrochozoa</taxon>
        <taxon>Mollusca</taxon>
        <taxon>Bivalvia</taxon>
        <taxon>Autobranchia</taxon>
        <taxon>Heteroconchia</taxon>
        <taxon>Euheterodonta</taxon>
        <taxon>Imparidentia</taxon>
        <taxon>Neoheterodontei</taxon>
        <taxon>Myida</taxon>
        <taxon>Dreissenoidea</taxon>
        <taxon>Dreissenidae</taxon>
        <taxon>Dreissena</taxon>
    </lineage>
</organism>
<dbReference type="Proteomes" id="UP000828390">
    <property type="component" value="Unassembled WGS sequence"/>
</dbReference>
<sequence>MEYKDSKCNAYDTYASNAKLYPSLPPVAVPSAPEPTSDEGTAQSYRLQKINEIQKEIATERDKRANLSKKYHRAVRVIAGVDNALVVSSMVLGAAGIGVLSTIIAAPVAIAMEGAAIGIGLLSIIGGQTNKKLLMKAEKREKIKTLAEAKLNTISDLISKALADDQISDKEYSLILSELDKFNQMKEEIRSKIRAGIDEETKQSFQNMFSKSREKQTNTSQST</sequence>
<keyword evidence="2" id="KW-0812">Transmembrane</keyword>
<keyword evidence="4" id="KW-1185">Reference proteome</keyword>
<keyword evidence="2" id="KW-0472">Membrane</keyword>
<gene>
    <name evidence="3" type="ORF">DPMN_100568</name>
</gene>
<reference evidence="3" key="2">
    <citation type="submission" date="2020-11" db="EMBL/GenBank/DDBJ databases">
        <authorList>
            <person name="McCartney M.A."/>
            <person name="Auch B."/>
            <person name="Kono T."/>
            <person name="Mallez S."/>
            <person name="Becker A."/>
            <person name="Gohl D.M."/>
            <person name="Silverstein K.A.T."/>
            <person name="Koren S."/>
            <person name="Bechman K.B."/>
            <person name="Herman A."/>
            <person name="Abrahante J.E."/>
            <person name="Garbe J."/>
        </authorList>
    </citation>
    <scope>NUCLEOTIDE SEQUENCE</scope>
    <source>
        <strain evidence="3">Duluth1</strain>
        <tissue evidence="3">Whole animal</tissue>
    </source>
</reference>
<accession>A0A9D4LH54</accession>
<proteinExistence type="predicted"/>
<dbReference type="EMBL" id="JAIWYP010000003">
    <property type="protein sequence ID" value="KAH3857950.1"/>
    <property type="molecule type" value="Genomic_DNA"/>
</dbReference>
<evidence type="ECO:0000256" key="2">
    <source>
        <dbReference type="SAM" id="Phobius"/>
    </source>
</evidence>
<reference evidence="3" key="1">
    <citation type="journal article" date="2019" name="bioRxiv">
        <title>The Genome of the Zebra Mussel, Dreissena polymorpha: A Resource for Invasive Species Research.</title>
        <authorList>
            <person name="McCartney M.A."/>
            <person name="Auch B."/>
            <person name="Kono T."/>
            <person name="Mallez S."/>
            <person name="Zhang Y."/>
            <person name="Obille A."/>
            <person name="Becker A."/>
            <person name="Abrahante J.E."/>
            <person name="Garbe J."/>
            <person name="Badalamenti J.P."/>
            <person name="Herman A."/>
            <person name="Mangelson H."/>
            <person name="Liachko I."/>
            <person name="Sullivan S."/>
            <person name="Sone E.D."/>
            <person name="Koren S."/>
            <person name="Silverstein K.A.T."/>
            <person name="Beckman K.B."/>
            <person name="Gohl D.M."/>
        </authorList>
    </citation>
    <scope>NUCLEOTIDE SEQUENCE</scope>
    <source>
        <strain evidence="3">Duluth1</strain>
        <tissue evidence="3">Whole animal</tissue>
    </source>
</reference>
<evidence type="ECO:0000256" key="1">
    <source>
        <dbReference type="SAM" id="MobiDB-lite"/>
    </source>
</evidence>
<feature type="transmembrane region" description="Helical" evidence="2">
    <location>
        <begin position="103"/>
        <end position="126"/>
    </location>
</feature>
<keyword evidence="2" id="KW-1133">Transmembrane helix</keyword>
<name>A0A9D4LH54_DREPO</name>